<dbReference type="Pfam" id="PF00353">
    <property type="entry name" value="HemolysinCabind"/>
    <property type="match status" value="7"/>
</dbReference>
<dbReference type="PROSITE" id="PS00330">
    <property type="entry name" value="HEMOLYSIN_CALCIUM"/>
    <property type="match status" value="6"/>
</dbReference>
<evidence type="ECO:0000256" key="3">
    <source>
        <dbReference type="ARBA" id="ARBA00022525"/>
    </source>
</evidence>
<accession>A0A840SDI5</accession>
<keyword evidence="10" id="KW-1185">Reference proteome</keyword>
<evidence type="ECO:0000256" key="2">
    <source>
        <dbReference type="ARBA" id="ARBA00004613"/>
    </source>
</evidence>
<dbReference type="OrthoDB" id="8607307at2"/>
<dbReference type="EMBL" id="JACHHO010000011">
    <property type="protein sequence ID" value="MBB5206400.1"/>
    <property type="molecule type" value="Genomic_DNA"/>
</dbReference>
<dbReference type="InterPro" id="IPR003995">
    <property type="entry name" value="RTX_toxin_determinant-A"/>
</dbReference>
<dbReference type="PANTHER" id="PTHR38340:SF1">
    <property type="entry name" value="S-LAYER PROTEIN"/>
    <property type="match status" value="1"/>
</dbReference>
<dbReference type="PANTHER" id="PTHR38340">
    <property type="entry name" value="S-LAYER PROTEIN"/>
    <property type="match status" value="1"/>
</dbReference>
<evidence type="ECO:0000256" key="5">
    <source>
        <dbReference type="ARBA" id="ARBA00022737"/>
    </source>
</evidence>
<feature type="region of interest" description="Disordered" evidence="8">
    <location>
        <begin position="733"/>
        <end position="809"/>
    </location>
</feature>
<proteinExistence type="predicted"/>
<name>A0A840SDI5_9BURK</name>
<dbReference type="InterPro" id="IPR050557">
    <property type="entry name" value="RTX_toxin/Mannuronan_C5-epim"/>
</dbReference>
<dbReference type="InterPro" id="IPR029058">
    <property type="entry name" value="AB_hydrolase_fold"/>
</dbReference>
<dbReference type="Gene3D" id="2.150.10.10">
    <property type="entry name" value="Serralysin-like metalloprotease, C-terminal"/>
    <property type="match status" value="5"/>
</dbReference>
<organism evidence="9 10">
    <name type="scientific">Inhella inkyongensis</name>
    <dbReference type="NCBI Taxonomy" id="392593"/>
    <lineage>
        <taxon>Bacteria</taxon>
        <taxon>Pseudomonadati</taxon>
        <taxon>Pseudomonadota</taxon>
        <taxon>Betaproteobacteria</taxon>
        <taxon>Burkholderiales</taxon>
        <taxon>Sphaerotilaceae</taxon>
        <taxon>Inhella</taxon>
    </lineage>
</organism>
<evidence type="ECO:0000313" key="10">
    <source>
        <dbReference type="Proteomes" id="UP000554837"/>
    </source>
</evidence>
<dbReference type="GO" id="GO:0005509">
    <property type="term" value="F:calcium ion binding"/>
    <property type="evidence" value="ECO:0007669"/>
    <property type="project" value="InterPro"/>
</dbReference>
<dbReference type="GO" id="GO:0005576">
    <property type="term" value="C:extracellular region"/>
    <property type="evidence" value="ECO:0007669"/>
    <property type="project" value="UniProtKB-SubCell"/>
</dbReference>
<comment type="subcellular location">
    <subcellularLocation>
        <location evidence="1">Membrane</location>
    </subcellularLocation>
    <subcellularLocation>
        <location evidence="2">Secreted</location>
    </subcellularLocation>
</comment>
<dbReference type="PRINTS" id="PR01488">
    <property type="entry name" value="RTXTOXINA"/>
</dbReference>
<reference evidence="9 10" key="1">
    <citation type="submission" date="2020-08" db="EMBL/GenBank/DDBJ databases">
        <title>Genomic Encyclopedia of Type Strains, Phase IV (KMG-IV): sequencing the most valuable type-strain genomes for metagenomic binning, comparative biology and taxonomic classification.</title>
        <authorList>
            <person name="Goeker M."/>
        </authorList>
    </citation>
    <scope>NUCLEOTIDE SEQUENCE [LARGE SCALE GENOMIC DNA]</scope>
    <source>
        <strain evidence="9 10">DSM 23958</strain>
    </source>
</reference>
<keyword evidence="3" id="KW-0964">Secreted</keyword>
<evidence type="ECO:0000256" key="1">
    <source>
        <dbReference type="ARBA" id="ARBA00004370"/>
    </source>
</evidence>
<evidence type="ECO:0000256" key="8">
    <source>
        <dbReference type="SAM" id="MobiDB-lite"/>
    </source>
</evidence>
<dbReference type="SUPFAM" id="SSF51120">
    <property type="entry name" value="beta-Roll"/>
    <property type="match status" value="3"/>
</dbReference>
<dbReference type="InterPro" id="IPR001343">
    <property type="entry name" value="Hemolysn_Ca-bd"/>
</dbReference>
<protein>
    <submittedName>
        <fullName evidence="9">Ca2+-binding RTX toxin-like protein</fullName>
    </submittedName>
</protein>
<dbReference type="GO" id="GO:0016020">
    <property type="term" value="C:membrane"/>
    <property type="evidence" value="ECO:0007669"/>
    <property type="project" value="UniProtKB-SubCell"/>
</dbReference>
<keyword evidence="5" id="KW-0677">Repeat</keyword>
<dbReference type="PRINTS" id="PR00313">
    <property type="entry name" value="CABNDNGRPT"/>
</dbReference>
<keyword evidence="4" id="KW-0800">Toxin</keyword>
<gene>
    <name evidence="9" type="ORF">HNQ51_003746</name>
</gene>
<sequence>MTPPTIADLLKYADLQMAAEAFLVATNDPAKTPFKGQALIDALTEGNKHASRFTKAQAEHFEKHWAVEAQQSNTRTGFSGTVFRCHTDDPLTGAKAGEVVMCFRSTEFVDDAARDNESTNVLEIKETGFAWGQLRDMEAWYQKLIQDGKLVEGQFSLTGYSLGGHLASAFNEMHPTAAKQVVTFNGAGIGAVDPSKKLSTLLTQFTDLTKPNADGSAKFSFSHPVLSAIYERTRAAGGLISQADKNTLAAFILDAQRDATPASDVAEAEWLQKAAGRVAQIRGEIGRLPGLKPQPVAVPLEQVEQCSLDYQLAVLKISQSTNAEGLLQGLIQTYGGKTVHWEFANQFDVQGDTSPSAVANSQNHVGKDVRVFIEDQPLYRGNVATQVALESLQYASVKLLVDGWDKKDFGDTHSLVLLVDSLAVQTTLLNMLPEAQRQAGFDALQKALTDASNRRKANGDAVFGGGQGKADGETLEVLVNALAALVLGPDAAKARKLVGSNDGNTWHETNPKGGATGRTEFHRLLDDIQKSDLYRKAQAGELALSLISTYASDLEKQARNDFGVFVALYTLSPFALRLGEGEVAKDLLSQSSVWGEIYAHWNEDRLRVNPPAGGATTLPKYFSDRWLKDRADLLVHLNSLNRENLDYVKGSPGDNPQVKAEDDKGAFDGSDVVWYDKDSGLKIQRGEITGKTRFVTFGSDLMGAATPQAAAVKLAMDAIQLSSSAMEEIAGHDERDVIYGESGDDRITGGDGRDRLDGGEGDDTLGGGEKDDALEGAMGDDLLSGDAGNDMLKGGDGDDALEGGSGHDVLIGGTGADRLRGGAEHDLLVDEGGSDTNHLWGDEGNDQLEVLGGAGFSFLDGGSGNDVLIGSQQSAQNTLAGGRGNDLLRGGEGADILHGDGGEAAEGSDGADLIEAGGGADLITGGGGSDLLRGGAGNDEYRFDGAGFGTDLIDDADGLGRLVFAGQELKSASFDEDKQCWVGAGRVEIRKLESEGATTLAISLPGDAHSTVYLRNWTPGQLGLTLTGEPKLRDRPTATPVKPQSRAENNFVDFVRGDAVDADQGNDLLVGSDASSLLLGGTGNDLLDGRGGDDWLEGGEGTDLILTGAGKDVVLGGGGKDLIRAGYRFDMSMDKVYTPGGGWYAASSHKIFFSQGAGGAEWLATDENTRTQFSYFVLKSDTPGETERERIDIAHPNLAAFDFEFKAELGAGSQPPSHLWWWSYANEAVPRLVPNLSVTLTLGANEQVARDAVFKKSEAPDPLDLGAAMPFKLELENGQYILAPGSQAQGVAFFGGGRR</sequence>
<evidence type="ECO:0000256" key="6">
    <source>
        <dbReference type="ARBA" id="ARBA00023026"/>
    </source>
</evidence>
<dbReference type="RefSeq" id="WP_138856477.1">
    <property type="nucleotide sequence ID" value="NZ_CP040709.1"/>
</dbReference>
<evidence type="ECO:0000256" key="4">
    <source>
        <dbReference type="ARBA" id="ARBA00022656"/>
    </source>
</evidence>
<dbReference type="GO" id="GO:0090729">
    <property type="term" value="F:toxin activity"/>
    <property type="evidence" value="ECO:0007669"/>
    <property type="project" value="UniProtKB-KW"/>
</dbReference>
<evidence type="ECO:0000256" key="7">
    <source>
        <dbReference type="ARBA" id="ARBA00023136"/>
    </source>
</evidence>
<dbReference type="SUPFAM" id="SSF53474">
    <property type="entry name" value="alpha/beta-Hydrolases"/>
    <property type="match status" value="1"/>
</dbReference>
<dbReference type="Proteomes" id="UP000554837">
    <property type="component" value="Unassembled WGS sequence"/>
</dbReference>
<evidence type="ECO:0000313" key="9">
    <source>
        <dbReference type="EMBL" id="MBB5206400.1"/>
    </source>
</evidence>
<dbReference type="Gene3D" id="3.40.50.1820">
    <property type="entry name" value="alpha/beta hydrolase"/>
    <property type="match status" value="1"/>
</dbReference>
<dbReference type="InterPro" id="IPR018511">
    <property type="entry name" value="Hemolysin-typ_Ca-bd_CS"/>
</dbReference>
<feature type="compositionally biased region" description="Basic and acidic residues" evidence="8">
    <location>
        <begin position="733"/>
        <end position="758"/>
    </location>
</feature>
<keyword evidence="7" id="KW-0472">Membrane</keyword>
<dbReference type="InterPro" id="IPR011049">
    <property type="entry name" value="Serralysin-like_metalloprot_C"/>
</dbReference>
<comment type="caution">
    <text evidence="9">The sequence shown here is derived from an EMBL/GenBank/DDBJ whole genome shotgun (WGS) entry which is preliminary data.</text>
</comment>
<keyword evidence="6" id="KW-0843">Virulence</keyword>